<feature type="region of interest" description="Disordered" evidence="1">
    <location>
        <begin position="29"/>
        <end position="104"/>
    </location>
</feature>
<organism evidence="2 3">
    <name type="scientific">Streptomyces kronopolitis</name>
    <dbReference type="NCBI Taxonomy" id="1612435"/>
    <lineage>
        <taxon>Bacteria</taxon>
        <taxon>Bacillati</taxon>
        <taxon>Actinomycetota</taxon>
        <taxon>Actinomycetes</taxon>
        <taxon>Kitasatosporales</taxon>
        <taxon>Streptomycetaceae</taxon>
        <taxon>Streptomyces</taxon>
    </lineage>
</organism>
<dbReference type="Proteomes" id="UP000600080">
    <property type="component" value="Unassembled WGS sequence"/>
</dbReference>
<name>A0ABQ2J458_9ACTN</name>
<sequence>MCPAADSATQAAAKTAALSSRRSAAARAVEAGGGVMAAPSSHCTYGPPTAGRHQGAPGGAPEESGGARKGAWEALHLHRCAHSSHPPNERYHVPDMLTDLEARQ</sequence>
<comment type="caution">
    <text evidence="2">The sequence shown here is derived from an EMBL/GenBank/DDBJ whole genome shotgun (WGS) entry which is preliminary data.</text>
</comment>
<gene>
    <name evidence="2" type="ORF">GCM10012285_15740</name>
</gene>
<evidence type="ECO:0000313" key="2">
    <source>
        <dbReference type="EMBL" id="GGN39066.1"/>
    </source>
</evidence>
<reference evidence="3" key="1">
    <citation type="journal article" date="2019" name="Int. J. Syst. Evol. Microbiol.">
        <title>The Global Catalogue of Microorganisms (GCM) 10K type strain sequencing project: providing services to taxonomists for standard genome sequencing and annotation.</title>
        <authorList>
            <consortium name="The Broad Institute Genomics Platform"/>
            <consortium name="The Broad Institute Genome Sequencing Center for Infectious Disease"/>
            <person name="Wu L."/>
            <person name="Ma J."/>
        </authorList>
    </citation>
    <scope>NUCLEOTIDE SEQUENCE [LARGE SCALE GENOMIC DNA]</scope>
    <source>
        <strain evidence="3">CGMCC 4.7323</strain>
    </source>
</reference>
<accession>A0ABQ2J458</accession>
<keyword evidence="3" id="KW-1185">Reference proteome</keyword>
<proteinExistence type="predicted"/>
<protein>
    <submittedName>
        <fullName evidence="2">Uncharacterized protein</fullName>
    </submittedName>
</protein>
<evidence type="ECO:0000313" key="3">
    <source>
        <dbReference type="Proteomes" id="UP000600080"/>
    </source>
</evidence>
<evidence type="ECO:0000256" key="1">
    <source>
        <dbReference type="SAM" id="MobiDB-lite"/>
    </source>
</evidence>
<dbReference type="EMBL" id="BMND01000004">
    <property type="protein sequence ID" value="GGN39066.1"/>
    <property type="molecule type" value="Genomic_DNA"/>
</dbReference>